<dbReference type="NCBIfam" id="NF006134">
    <property type="entry name" value="PRK08279.1"/>
    <property type="match status" value="1"/>
</dbReference>
<dbReference type="Pfam" id="PF00501">
    <property type="entry name" value="AMP-binding"/>
    <property type="match status" value="1"/>
</dbReference>
<evidence type="ECO:0000256" key="9">
    <source>
        <dbReference type="ARBA" id="ARBA00022832"/>
    </source>
</evidence>
<dbReference type="FunFam" id="3.40.50.12780:FF:000005">
    <property type="entry name" value="Solute carrier family 27 member 6"/>
    <property type="match status" value="1"/>
</dbReference>
<feature type="domain" description="Isochorismatase-like" evidence="20">
    <location>
        <begin position="747"/>
        <end position="895"/>
    </location>
</feature>
<keyword evidence="23" id="KW-1185">Reference proteome</keyword>
<comment type="catalytic activity">
    <reaction evidence="14">
        <text>a long-chain fatty acid + ATP + CoA = a long-chain fatty acyl-CoA + AMP + diphosphate</text>
        <dbReference type="Rhea" id="RHEA:15421"/>
        <dbReference type="ChEBI" id="CHEBI:30616"/>
        <dbReference type="ChEBI" id="CHEBI:33019"/>
        <dbReference type="ChEBI" id="CHEBI:57287"/>
        <dbReference type="ChEBI" id="CHEBI:57560"/>
        <dbReference type="ChEBI" id="CHEBI:83139"/>
        <dbReference type="ChEBI" id="CHEBI:456215"/>
        <dbReference type="EC" id="6.2.1.3"/>
    </reaction>
    <physiologicalReaction direction="left-to-right" evidence="14">
        <dbReference type="Rhea" id="RHEA:15422"/>
    </physiologicalReaction>
</comment>
<dbReference type="Gene3D" id="3.40.50.850">
    <property type="entry name" value="Isochorismatase-like"/>
    <property type="match status" value="1"/>
</dbReference>
<dbReference type="STRING" id="8469.M7BN07"/>
<evidence type="ECO:0000256" key="5">
    <source>
        <dbReference type="ARBA" id="ARBA00022475"/>
    </source>
</evidence>
<sequence length="930" mass="104509">MLPYWVTGAAAGIVSLHLIQKLLFPYFWHELIYLLKVIKFGLTIEIYRLRGRIFTVLDRFVKQAERQPHKPFIVYEGDVHTYQDVDRRSNRVARVFLQQGALKKGDTVALLMSNEPDFIHVWFGVAKLGCVVAFLNFNVRSRSLLHSISNCEPKILIVGEDMLGTLEEILPSLQKDIGVWVMTKDCTLPSVNTLLDKLEAASEDCVPVNLRSANNLKSSVLYIFTSGTTGLPKAAVISHLQILKGAAGLWAFGATADDTVYITLPLYHSAASVLGIAGCIKLGATCVLRKKFSASQFWSDCKKYNVTVIQYIGELCRYLCNQPVKEGEKDHKVRLAVGNGVRSDVWREFLGRFGDIKMCEFYGATEGNISFMNHTGKIGSVGRTNFFYKLFFPFDLIKYDFKKDEPIRNRHGWCEKVKKGEAGLLISKVNAKNPFFGYAGNKKHTEKKLLCEVFKKGDIYFNTGDLMVQDQENFLYFLDRIGDTYRWKGENVATTEVSDVIGMLDFIQEANVYGVPVPDHEGKVGMVSVTLKPNKSLDLEQMYEQVVTYLPGYACPLFLRLQETMEMTGTFKQQKFRLPPTLAAASTSEGKIGTEIAVGDTEPETPTEDFRKVDGTVSHDSTVKNIEVTAMEEEKYVGQDVSNNDSSDADDNFDDMLVEKVEDKQWILKEREEDYCIYCNLVNCEKESEDCTMLDMHRKFVVQLFAEEWSQYIDLPKGFLVSERCKVRLVPLQIQITTLGNLTPSSTVFFCCDMQERFRPAIKYFGDIISVGQRLLQGARILGIPVIVTEQYPKGLGSTVQEIDLTGVKLVLPKTKFSMVLPEVEAALADIPGVRSVVLFGVETHVCIQQTALELVGRGLEVHIVADATSSRSMMDRMFALERFARTGIIVTTSEAILLQLVADKDHPKFKEIQNIIKASAPESGLLSKV</sequence>
<dbReference type="eggNOG" id="KOG1179">
    <property type="taxonomic scope" value="Eukaryota"/>
</dbReference>
<evidence type="ECO:0000256" key="18">
    <source>
        <dbReference type="ARBA" id="ARBA00048666"/>
    </source>
</evidence>
<dbReference type="InterPro" id="IPR020845">
    <property type="entry name" value="AMP-binding_CS"/>
</dbReference>
<comment type="catalytic activity">
    <reaction evidence="16">
        <text>a very long-chain fatty acid + ATP + CoA = a very long-chain fatty acyl-CoA + AMP + diphosphate</text>
        <dbReference type="Rhea" id="RHEA:54536"/>
        <dbReference type="ChEBI" id="CHEBI:30616"/>
        <dbReference type="ChEBI" id="CHEBI:33019"/>
        <dbReference type="ChEBI" id="CHEBI:57287"/>
        <dbReference type="ChEBI" id="CHEBI:58950"/>
        <dbReference type="ChEBI" id="CHEBI:138261"/>
        <dbReference type="ChEBI" id="CHEBI:456215"/>
    </reaction>
    <physiologicalReaction direction="left-to-right" evidence="16">
        <dbReference type="Rhea" id="RHEA:54537"/>
    </physiologicalReaction>
</comment>
<keyword evidence="9" id="KW-0276">Fatty acid metabolism</keyword>
<evidence type="ECO:0000256" key="7">
    <source>
        <dbReference type="ARBA" id="ARBA00022692"/>
    </source>
</evidence>
<comment type="similarity">
    <text evidence="2">Belongs to the isochorismatase family.</text>
</comment>
<dbReference type="AlphaFoldDB" id="M7BN07"/>
<dbReference type="GO" id="GO:0005324">
    <property type="term" value="F:long-chain fatty acid transmembrane transporter activity"/>
    <property type="evidence" value="ECO:0007669"/>
    <property type="project" value="TreeGrafter"/>
</dbReference>
<evidence type="ECO:0000256" key="8">
    <source>
        <dbReference type="ARBA" id="ARBA00022741"/>
    </source>
</evidence>
<evidence type="ECO:0000256" key="15">
    <source>
        <dbReference type="ARBA" id="ARBA00026121"/>
    </source>
</evidence>
<dbReference type="InterPro" id="IPR042099">
    <property type="entry name" value="ANL_N_sf"/>
</dbReference>
<evidence type="ECO:0000256" key="11">
    <source>
        <dbReference type="ARBA" id="ARBA00023055"/>
    </source>
</evidence>
<dbReference type="InterPro" id="IPR036380">
    <property type="entry name" value="Isochorismatase-like_sf"/>
</dbReference>
<keyword evidence="8" id="KW-0547">Nucleotide-binding</keyword>
<comment type="catalytic activity">
    <reaction evidence="18">
        <text>tetracosanoate + ATP + CoA = tetracosanoyl-CoA + AMP + diphosphate</text>
        <dbReference type="Rhea" id="RHEA:33639"/>
        <dbReference type="ChEBI" id="CHEBI:30616"/>
        <dbReference type="ChEBI" id="CHEBI:31014"/>
        <dbReference type="ChEBI" id="CHEBI:33019"/>
        <dbReference type="ChEBI" id="CHEBI:57287"/>
        <dbReference type="ChEBI" id="CHEBI:65052"/>
        <dbReference type="ChEBI" id="CHEBI:456215"/>
    </reaction>
    <physiologicalReaction direction="left-to-right" evidence="18">
        <dbReference type="Rhea" id="RHEA:33640"/>
    </physiologicalReaction>
</comment>
<dbReference type="GO" id="GO:0000166">
    <property type="term" value="F:nucleotide binding"/>
    <property type="evidence" value="ECO:0007669"/>
    <property type="project" value="UniProtKB-KW"/>
</dbReference>
<keyword evidence="5" id="KW-1003">Cell membrane</keyword>
<proteinExistence type="inferred from homology"/>
<gene>
    <name evidence="22" type="ORF">UY3_04186</name>
</gene>
<dbReference type="Pfam" id="PF13193">
    <property type="entry name" value="AMP-binding_C"/>
    <property type="match status" value="1"/>
</dbReference>
<dbReference type="Gene3D" id="3.40.50.12780">
    <property type="entry name" value="N-terminal domain of ligase-like"/>
    <property type="match status" value="1"/>
</dbReference>
<evidence type="ECO:0000313" key="23">
    <source>
        <dbReference type="Proteomes" id="UP000031443"/>
    </source>
</evidence>
<comment type="subcellular location">
    <subcellularLocation>
        <location evidence="1">Cell membrane</location>
        <topology evidence="1">Multi-pass membrane protein</topology>
    </subcellularLocation>
</comment>
<dbReference type="Proteomes" id="UP000031443">
    <property type="component" value="Unassembled WGS sequence"/>
</dbReference>
<dbReference type="EC" id="6.2.1.3" evidence="15"/>
<feature type="domain" description="AMP-binding enzyme C-terminal" evidence="21">
    <location>
        <begin position="497"/>
        <end position="572"/>
    </location>
</feature>
<accession>M7BN07</accession>
<evidence type="ECO:0000256" key="1">
    <source>
        <dbReference type="ARBA" id="ARBA00004651"/>
    </source>
</evidence>
<name>M7BN07_CHEMY</name>
<dbReference type="FunFam" id="3.40.50.850:FF:000001">
    <property type="entry name" value="Isochorismatase domain-containing protein 1"/>
    <property type="match status" value="1"/>
</dbReference>
<dbReference type="EMBL" id="KB518916">
    <property type="protein sequence ID" value="EMP38619.1"/>
    <property type="molecule type" value="Genomic_DNA"/>
</dbReference>
<dbReference type="GO" id="GO:0005789">
    <property type="term" value="C:endoplasmic reticulum membrane"/>
    <property type="evidence" value="ECO:0007669"/>
    <property type="project" value="TreeGrafter"/>
</dbReference>
<comment type="similarity">
    <text evidence="3">Belongs to the ATP-dependent AMP-binding enzyme family.</text>
</comment>
<evidence type="ECO:0000256" key="3">
    <source>
        <dbReference type="ARBA" id="ARBA00006432"/>
    </source>
</evidence>
<evidence type="ECO:0000256" key="14">
    <source>
        <dbReference type="ARBA" id="ARBA00024484"/>
    </source>
</evidence>
<evidence type="ECO:0000313" key="22">
    <source>
        <dbReference type="EMBL" id="EMP38619.1"/>
    </source>
</evidence>
<organism evidence="22 23">
    <name type="scientific">Chelonia mydas</name>
    <name type="common">Green sea-turtle</name>
    <name type="synonym">Chelonia agassizi</name>
    <dbReference type="NCBI Taxonomy" id="8469"/>
    <lineage>
        <taxon>Eukaryota</taxon>
        <taxon>Metazoa</taxon>
        <taxon>Chordata</taxon>
        <taxon>Craniata</taxon>
        <taxon>Vertebrata</taxon>
        <taxon>Euteleostomi</taxon>
        <taxon>Archelosauria</taxon>
        <taxon>Testudinata</taxon>
        <taxon>Testudines</taxon>
        <taxon>Cryptodira</taxon>
        <taxon>Durocryptodira</taxon>
        <taxon>Americhelydia</taxon>
        <taxon>Chelonioidea</taxon>
        <taxon>Cheloniidae</taxon>
        <taxon>Chelonia</taxon>
    </lineage>
</organism>
<dbReference type="InterPro" id="IPR045851">
    <property type="entry name" value="AMP-bd_C_sf"/>
</dbReference>
<feature type="domain" description="AMP-dependent synthetase/ligase" evidence="19">
    <location>
        <begin position="61"/>
        <end position="384"/>
    </location>
</feature>
<dbReference type="GO" id="GO:0005886">
    <property type="term" value="C:plasma membrane"/>
    <property type="evidence" value="ECO:0007669"/>
    <property type="project" value="UniProtKB-SubCell"/>
</dbReference>
<keyword evidence="11" id="KW-0445">Lipid transport</keyword>
<dbReference type="Pfam" id="PF00857">
    <property type="entry name" value="Isochorismatase"/>
    <property type="match status" value="1"/>
</dbReference>
<dbReference type="PROSITE" id="PS00455">
    <property type="entry name" value="AMP_BINDING"/>
    <property type="match status" value="1"/>
</dbReference>
<dbReference type="CDD" id="cd01012">
    <property type="entry name" value="YcaC_related"/>
    <property type="match status" value="1"/>
</dbReference>
<keyword evidence="10" id="KW-1133">Transmembrane helix</keyword>
<evidence type="ECO:0000259" key="20">
    <source>
        <dbReference type="Pfam" id="PF00857"/>
    </source>
</evidence>
<dbReference type="PANTHER" id="PTHR43107">
    <property type="entry name" value="LONG-CHAIN FATTY ACID TRANSPORT PROTEIN"/>
    <property type="match status" value="1"/>
</dbReference>
<evidence type="ECO:0000256" key="6">
    <source>
        <dbReference type="ARBA" id="ARBA00022598"/>
    </source>
</evidence>
<keyword evidence="7" id="KW-0812">Transmembrane</keyword>
<evidence type="ECO:0000259" key="19">
    <source>
        <dbReference type="Pfam" id="PF00501"/>
    </source>
</evidence>
<keyword evidence="4" id="KW-0813">Transport</keyword>
<evidence type="ECO:0000256" key="13">
    <source>
        <dbReference type="ARBA" id="ARBA00023136"/>
    </source>
</evidence>
<dbReference type="InterPro" id="IPR000873">
    <property type="entry name" value="AMP-dep_synth/lig_dom"/>
</dbReference>
<keyword evidence="12" id="KW-0443">Lipid metabolism</keyword>
<keyword evidence="6" id="KW-0436">Ligase</keyword>
<evidence type="ECO:0000256" key="12">
    <source>
        <dbReference type="ARBA" id="ARBA00023098"/>
    </source>
</evidence>
<dbReference type="GO" id="GO:0004467">
    <property type="term" value="F:long-chain fatty acid-CoA ligase activity"/>
    <property type="evidence" value="ECO:0007669"/>
    <property type="project" value="UniProtKB-EC"/>
</dbReference>
<dbReference type="Gene3D" id="3.30.300.30">
    <property type="match status" value="1"/>
</dbReference>
<dbReference type="FunFam" id="3.30.300.30:FF:000002">
    <property type="entry name" value="Long-chain fatty acid transport protein 1"/>
    <property type="match status" value="1"/>
</dbReference>
<reference evidence="23" key="1">
    <citation type="journal article" date="2013" name="Nat. Genet.">
        <title>The draft genomes of soft-shell turtle and green sea turtle yield insights into the development and evolution of the turtle-specific body plan.</title>
        <authorList>
            <person name="Wang Z."/>
            <person name="Pascual-Anaya J."/>
            <person name="Zadissa A."/>
            <person name="Li W."/>
            <person name="Niimura Y."/>
            <person name="Huang Z."/>
            <person name="Li C."/>
            <person name="White S."/>
            <person name="Xiong Z."/>
            <person name="Fang D."/>
            <person name="Wang B."/>
            <person name="Ming Y."/>
            <person name="Chen Y."/>
            <person name="Zheng Y."/>
            <person name="Kuraku S."/>
            <person name="Pignatelli M."/>
            <person name="Herrero J."/>
            <person name="Beal K."/>
            <person name="Nozawa M."/>
            <person name="Li Q."/>
            <person name="Wang J."/>
            <person name="Zhang H."/>
            <person name="Yu L."/>
            <person name="Shigenobu S."/>
            <person name="Wang J."/>
            <person name="Liu J."/>
            <person name="Flicek P."/>
            <person name="Searle S."/>
            <person name="Wang J."/>
            <person name="Kuratani S."/>
            <person name="Yin Y."/>
            <person name="Aken B."/>
            <person name="Zhang G."/>
            <person name="Irie N."/>
        </authorList>
    </citation>
    <scope>NUCLEOTIDE SEQUENCE [LARGE SCALE GENOMIC DNA]</scope>
</reference>
<evidence type="ECO:0000256" key="10">
    <source>
        <dbReference type="ARBA" id="ARBA00022989"/>
    </source>
</evidence>
<evidence type="ECO:0000259" key="21">
    <source>
        <dbReference type="Pfam" id="PF13193"/>
    </source>
</evidence>
<evidence type="ECO:0000256" key="2">
    <source>
        <dbReference type="ARBA" id="ARBA00006336"/>
    </source>
</evidence>
<dbReference type="PANTHER" id="PTHR43107:SF10">
    <property type="entry name" value="LONG-CHAIN FATTY ACID TRANSPORT PROTEIN 6"/>
    <property type="match status" value="1"/>
</dbReference>
<dbReference type="InterPro" id="IPR000868">
    <property type="entry name" value="Isochorismatase-like_dom"/>
</dbReference>
<keyword evidence="13" id="KW-0472">Membrane</keyword>
<dbReference type="SUPFAM" id="SSF52499">
    <property type="entry name" value="Isochorismatase-like hydrolases"/>
    <property type="match status" value="1"/>
</dbReference>
<dbReference type="GO" id="GO:0044539">
    <property type="term" value="P:long-chain fatty acid import into cell"/>
    <property type="evidence" value="ECO:0007669"/>
    <property type="project" value="TreeGrafter"/>
</dbReference>
<dbReference type="InterPro" id="IPR025110">
    <property type="entry name" value="AMP-bd_C"/>
</dbReference>
<evidence type="ECO:0000256" key="17">
    <source>
        <dbReference type="ARBA" id="ARBA00041297"/>
    </source>
</evidence>
<evidence type="ECO:0000256" key="4">
    <source>
        <dbReference type="ARBA" id="ARBA00022448"/>
    </source>
</evidence>
<dbReference type="SUPFAM" id="SSF56801">
    <property type="entry name" value="Acetyl-CoA synthetase-like"/>
    <property type="match status" value="1"/>
</dbReference>
<protein>
    <recommendedName>
        <fullName evidence="15">long-chain-fatty-acid--CoA ligase</fullName>
        <ecNumber evidence="15">6.2.1.3</ecNumber>
    </recommendedName>
    <alternativeName>
        <fullName evidence="17">Long-chain-fatty-acid--CoA ligase</fullName>
    </alternativeName>
</protein>
<evidence type="ECO:0000256" key="16">
    <source>
        <dbReference type="ARBA" id="ARBA00036527"/>
    </source>
</evidence>